<dbReference type="SUPFAM" id="SSF103473">
    <property type="entry name" value="MFS general substrate transporter"/>
    <property type="match status" value="1"/>
</dbReference>
<evidence type="ECO:0000313" key="8">
    <source>
        <dbReference type="Proteomes" id="UP000433577"/>
    </source>
</evidence>
<comment type="subcellular location">
    <subcellularLocation>
        <location evidence="1">Membrane</location>
        <topology evidence="1">Multi-pass membrane protein</topology>
    </subcellularLocation>
</comment>
<dbReference type="InterPro" id="IPR020846">
    <property type="entry name" value="MFS_dom"/>
</dbReference>
<name>A0A7Z2JI97_9BURK</name>
<feature type="transmembrane region" description="Helical" evidence="5">
    <location>
        <begin position="103"/>
        <end position="126"/>
    </location>
</feature>
<dbReference type="InterPro" id="IPR011701">
    <property type="entry name" value="MFS"/>
</dbReference>
<dbReference type="Pfam" id="PF07690">
    <property type="entry name" value="MFS_1"/>
    <property type="match status" value="1"/>
</dbReference>
<evidence type="ECO:0000256" key="1">
    <source>
        <dbReference type="ARBA" id="ARBA00004141"/>
    </source>
</evidence>
<evidence type="ECO:0000256" key="5">
    <source>
        <dbReference type="SAM" id="Phobius"/>
    </source>
</evidence>
<dbReference type="CDD" id="cd17393">
    <property type="entry name" value="MFS_MosC_like"/>
    <property type="match status" value="1"/>
</dbReference>
<keyword evidence="3 5" id="KW-1133">Transmembrane helix</keyword>
<feature type="domain" description="Major facilitator superfamily (MFS) profile" evidence="6">
    <location>
        <begin position="13"/>
        <end position="382"/>
    </location>
</feature>
<reference evidence="7 8" key="1">
    <citation type="submission" date="2019-12" db="EMBL/GenBank/DDBJ databases">
        <title>Paraburkholderia acidiphila 7Q-K02 sp. nov and Paraburkholderia acidisoli DHF22 sp. nov., two strains isolated from forest soil.</title>
        <authorList>
            <person name="Gao Z."/>
            <person name="Qiu L."/>
        </authorList>
    </citation>
    <scope>NUCLEOTIDE SEQUENCE [LARGE SCALE GENOMIC DNA]</scope>
    <source>
        <strain evidence="7 8">DHF22</strain>
    </source>
</reference>
<dbReference type="Proteomes" id="UP000433577">
    <property type="component" value="Chromosome 3"/>
</dbReference>
<feature type="transmembrane region" description="Helical" evidence="5">
    <location>
        <begin position="165"/>
        <end position="183"/>
    </location>
</feature>
<dbReference type="AlphaFoldDB" id="A0A7Z2JI97"/>
<feature type="transmembrane region" description="Helical" evidence="5">
    <location>
        <begin position="229"/>
        <end position="251"/>
    </location>
</feature>
<proteinExistence type="predicted"/>
<evidence type="ECO:0000313" key="7">
    <source>
        <dbReference type="EMBL" id="QGZ65481.1"/>
    </source>
</evidence>
<feature type="transmembrane region" description="Helical" evidence="5">
    <location>
        <begin position="296"/>
        <end position="315"/>
    </location>
</feature>
<keyword evidence="8" id="KW-1185">Reference proteome</keyword>
<feature type="transmembrane region" description="Helical" evidence="5">
    <location>
        <begin position="204"/>
        <end position="223"/>
    </location>
</feature>
<evidence type="ECO:0000256" key="3">
    <source>
        <dbReference type="ARBA" id="ARBA00022989"/>
    </source>
</evidence>
<feature type="transmembrane region" description="Helical" evidence="5">
    <location>
        <begin position="360"/>
        <end position="379"/>
    </location>
</feature>
<protein>
    <submittedName>
        <fullName evidence="7">MFS transporter</fullName>
    </submittedName>
</protein>
<dbReference type="PROSITE" id="PS50850">
    <property type="entry name" value="MFS"/>
    <property type="match status" value="1"/>
</dbReference>
<feature type="transmembrane region" description="Helical" evidence="5">
    <location>
        <begin position="327"/>
        <end position="348"/>
    </location>
</feature>
<evidence type="ECO:0000259" key="6">
    <source>
        <dbReference type="PROSITE" id="PS50850"/>
    </source>
</evidence>
<dbReference type="GO" id="GO:0022857">
    <property type="term" value="F:transmembrane transporter activity"/>
    <property type="evidence" value="ECO:0007669"/>
    <property type="project" value="InterPro"/>
</dbReference>
<keyword evidence="4 5" id="KW-0472">Membrane</keyword>
<dbReference type="KEGG" id="pacs:FAZ98_27405"/>
<feature type="transmembrane region" description="Helical" evidence="5">
    <location>
        <begin position="272"/>
        <end position="290"/>
    </location>
</feature>
<dbReference type="Gene3D" id="1.20.1250.20">
    <property type="entry name" value="MFS general substrate transporter like domains"/>
    <property type="match status" value="2"/>
</dbReference>
<dbReference type="GO" id="GO:0016020">
    <property type="term" value="C:membrane"/>
    <property type="evidence" value="ECO:0007669"/>
    <property type="project" value="UniProtKB-SubCell"/>
</dbReference>
<dbReference type="EMBL" id="CP046915">
    <property type="protein sequence ID" value="QGZ65481.1"/>
    <property type="molecule type" value="Genomic_DNA"/>
</dbReference>
<feature type="transmembrane region" description="Helical" evidence="5">
    <location>
        <begin position="138"/>
        <end position="159"/>
    </location>
</feature>
<evidence type="ECO:0000256" key="2">
    <source>
        <dbReference type="ARBA" id="ARBA00022692"/>
    </source>
</evidence>
<feature type="transmembrane region" description="Helical" evidence="5">
    <location>
        <begin position="50"/>
        <end position="72"/>
    </location>
</feature>
<feature type="transmembrane region" description="Helical" evidence="5">
    <location>
        <begin position="79"/>
        <end position="97"/>
    </location>
</feature>
<evidence type="ECO:0000256" key="4">
    <source>
        <dbReference type="ARBA" id="ARBA00023136"/>
    </source>
</evidence>
<keyword evidence="2 5" id="KW-0812">Transmembrane</keyword>
<organism evidence="7 8">
    <name type="scientific">Paraburkholderia acidisoli</name>
    <dbReference type="NCBI Taxonomy" id="2571748"/>
    <lineage>
        <taxon>Bacteria</taxon>
        <taxon>Pseudomonadati</taxon>
        <taxon>Pseudomonadota</taxon>
        <taxon>Betaproteobacteria</taxon>
        <taxon>Burkholderiales</taxon>
        <taxon>Burkholderiaceae</taxon>
        <taxon>Paraburkholderia</taxon>
    </lineage>
</organism>
<accession>A0A7Z2JI97</accession>
<feature type="transmembrane region" description="Helical" evidence="5">
    <location>
        <begin position="19"/>
        <end position="38"/>
    </location>
</feature>
<dbReference type="InterPro" id="IPR036259">
    <property type="entry name" value="MFS_trans_sf"/>
</dbReference>
<dbReference type="RefSeq" id="WP_158955952.1">
    <property type="nucleotide sequence ID" value="NZ_CP046915.1"/>
</dbReference>
<gene>
    <name evidence="7" type="ORF">FAZ98_27405</name>
</gene>
<sequence>MQTVVTTPPLSAARLATRLAFLVAGFGVACWAPLVPFAKARLGVGDGVLGMLLLCIGLGSVVAMMLTGALSARYGSKPIIVAGGCGLAVILPCLSVVSTPLALGLALLAFGASLGSLDVAMNIHAIEVERREARPLMSGFHALFSVGGFAGSTFMTFLLSLHVSALASTLLCAALMLVATLLARSRLIETAEANEGPLFVAPRGIVLVLAALTAITFLVEGALLDWSALLITGTGLVAAAHGGLGYMLFSIAMTAGRFGGDALTARVGDRAMMFWGGLLATAGFVVLLIAPVALVAMAGFLLIGLGASNVVPVLFRRAGSQRAMPAALAVAAVTTTGYAGNLVGPAGVGFVANGVGLPNAFWMLAVLMFLVPCCARWVTAKR</sequence>
<dbReference type="PANTHER" id="PTHR23514">
    <property type="entry name" value="BYPASS OF STOP CODON PROTEIN 6"/>
    <property type="match status" value="1"/>
</dbReference>
<dbReference type="PANTHER" id="PTHR23514:SF13">
    <property type="entry name" value="INNER MEMBRANE PROTEIN YBJJ"/>
    <property type="match status" value="1"/>
</dbReference>
<dbReference type="OrthoDB" id="9810941at2"/>
<dbReference type="InterPro" id="IPR051788">
    <property type="entry name" value="MFS_Transporter"/>
</dbReference>